<reference evidence="1 2" key="1">
    <citation type="submission" date="2021-03" db="EMBL/GenBank/DDBJ databases">
        <title>Antimicrobial resistance genes in bacteria isolated from Japanese honey, and their potential for conferring macrolide and lincosamide resistance in the American foulbrood pathogen Paenibacillus larvae.</title>
        <authorList>
            <person name="Okamoto M."/>
            <person name="Kumagai M."/>
            <person name="Kanamori H."/>
            <person name="Takamatsu D."/>
        </authorList>
    </citation>
    <scope>NUCLEOTIDE SEQUENCE [LARGE SCALE GENOMIC DNA]</scope>
    <source>
        <strain evidence="1 2">J41TS12</strain>
    </source>
</reference>
<dbReference type="PANTHER" id="PTHR32305:SF17">
    <property type="entry name" value="TRNA NUCLEASE WAPA"/>
    <property type="match status" value="1"/>
</dbReference>
<dbReference type="NCBIfam" id="TIGR03696">
    <property type="entry name" value="Rhs_assc_core"/>
    <property type="match status" value="1"/>
</dbReference>
<protein>
    <recommendedName>
        <fullName evidence="3">RHS repeat-associated core domain-containing protein</fullName>
    </recommendedName>
</protein>
<dbReference type="Proteomes" id="UP000681162">
    <property type="component" value="Unassembled WGS sequence"/>
</dbReference>
<accession>A0A919XSW3</accession>
<dbReference type="PANTHER" id="PTHR32305">
    <property type="match status" value="1"/>
</dbReference>
<proteinExistence type="predicted"/>
<keyword evidence="2" id="KW-1185">Reference proteome</keyword>
<evidence type="ECO:0008006" key="3">
    <source>
        <dbReference type="Google" id="ProtNLM"/>
    </source>
</evidence>
<dbReference type="EMBL" id="BORR01000003">
    <property type="protein sequence ID" value="GIO36300.1"/>
    <property type="molecule type" value="Genomic_DNA"/>
</dbReference>
<dbReference type="InterPro" id="IPR050708">
    <property type="entry name" value="T6SS_VgrG/RHS"/>
</dbReference>
<organism evidence="1 2">
    <name type="scientific">Paenibacillus antibioticophila</name>
    <dbReference type="NCBI Taxonomy" id="1274374"/>
    <lineage>
        <taxon>Bacteria</taxon>
        <taxon>Bacillati</taxon>
        <taxon>Bacillota</taxon>
        <taxon>Bacilli</taxon>
        <taxon>Bacillales</taxon>
        <taxon>Paenibacillaceae</taxon>
        <taxon>Paenibacillus</taxon>
    </lineage>
</organism>
<dbReference type="AlphaFoldDB" id="A0A919XSW3"/>
<dbReference type="Gene3D" id="2.180.10.10">
    <property type="entry name" value="RHS repeat-associated core"/>
    <property type="match status" value="1"/>
</dbReference>
<name>A0A919XSW3_9BACL</name>
<comment type="caution">
    <text evidence="1">The sequence shown here is derived from an EMBL/GenBank/DDBJ whole genome shotgun (WGS) entry which is preliminary data.</text>
</comment>
<sequence>MVEKGNPETEEETVPNVFRYSGEYWDSTTNLQYLRARWYDPNTGRFVSKDPYQGSLDNPLSLNRYSYVSNSPLKYVDPSGYRQEWGAGVGGDTPKSVWKKIGDGAYQIVDFYTMGELSDYVDVSIIGRILLNILLWVREMLWF</sequence>
<gene>
    <name evidence="1" type="ORF">J41TS12_11610</name>
</gene>
<dbReference type="InterPro" id="IPR022385">
    <property type="entry name" value="Rhs_assc_core"/>
</dbReference>
<evidence type="ECO:0000313" key="2">
    <source>
        <dbReference type="Proteomes" id="UP000681162"/>
    </source>
</evidence>
<evidence type="ECO:0000313" key="1">
    <source>
        <dbReference type="EMBL" id="GIO36300.1"/>
    </source>
</evidence>